<evidence type="ECO:0000256" key="1">
    <source>
        <dbReference type="ARBA" id="ARBA00022448"/>
    </source>
</evidence>
<gene>
    <name evidence="6" type="ORF">S06H3_52868</name>
</gene>
<dbReference type="Gene3D" id="3.40.50.720">
    <property type="entry name" value="NAD(P)-binding Rossmann-like Domain"/>
    <property type="match status" value="1"/>
</dbReference>
<keyword evidence="1" id="KW-0813">Transport</keyword>
<proteinExistence type="predicted"/>
<feature type="non-terminal residue" evidence="6">
    <location>
        <position position="1"/>
    </location>
</feature>
<dbReference type="PANTHER" id="PTHR43833">
    <property type="entry name" value="POTASSIUM CHANNEL PROTEIN 2-RELATED-RELATED"/>
    <property type="match status" value="1"/>
</dbReference>
<keyword evidence="3" id="KW-0630">Potassium</keyword>
<evidence type="ECO:0000256" key="2">
    <source>
        <dbReference type="ARBA" id="ARBA00022538"/>
    </source>
</evidence>
<evidence type="ECO:0000256" key="4">
    <source>
        <dbReference type="ARBA" id="ARBA00023065"/>
    </source>
</evidence>
<evidence type="ECO:0000313" key="6">
    <source>
        <dbReference type="EMBL" id="GAI52575.1"/>
    </source>
</evidence>
<dbReference type="GO" id="GO:0005886">
    <property type="term" value="C:plasma membrane"/>
    <property type="evidence" value="ECO:0007669"/>
    <property type="project" value="InterPro"/>
</dbReference>
<accession>X1QNM8</accession>
<reference evidence="6" key="1">
    <citation type="journal article" date="2014" name="Front. Microbiol.">
        <title>High frequency of phylogenetically diverse reductive dehalogenase-homologous genes in deep subseafloor sedimentary metagenomes.</title>
        <authorList>
            <person name="Kawai M."/>
            <person name="Futagami T."/>
            <person name="Toyoda A."/>
            <person name="Takaki Y."/>
            <person name="Nishi S."/>
            <person name="Hori S."/>
            <person name="Arai W."/>
            <person name="Tsubouchi T."/>
            <person name="Morono Y."/>
            <person name="Uchiyama I."/>
            <person name="Ito T."/>
            <person name="Fujiyama A."/>
            <person name="Inagaki F."/>
            <person name="Takami H."/>
        </authorList>
    </citation>
    <scope>NUCLEOTIDE SEQUENCE</scope>
    <source>
        <strain evidence="6">Expedition CK06-06</strain>
    </source>
</reference>
<keyword evidence="2" id="KW-0633">Potassium transport</keyword>
<comment type="caution">
    <text evidence="6">The sequence shown here is derived from an EMBL/GenBank/DDBJ whole genome shotgun (WGS) entry which is preliminary data.</text>
</comment>
<dbReference type="AlphaFoldDB" id="X1QNM8"/>
<dbReference type="EMBL" id="BARV01033661">
    <property type="protein sequence ID" value="GAI52575.1"/>
    <property type="molecule type" value="Genomic_DNA"/>
</dbReference>
<sequence>SPLGYYLARALLDEGHEILVVEKDPDRTEFICSELGSVCVRGDGCEVTTLTEVGTGRADMFIAVTGDDEDNLVACQVAKKSNCTEN</sequence>
<dbReference type="SUPFAM" id="SSF51735">
    <property type="entry name" value="NAD(P)-binding Rossmann-fold domains"/>
    <property type="match status" value="1"/>
</dbReference>
<organism evidence="6">
    <name type="scientific">marine sediment metagenome</name>
    <dbReference type="NCBI Taxonomy" id="412755"/>
    <lineage>
        <taxon>unclassified sequences</taxon>
        <taxon>metagenomes</taxon>
        <taxon>ecological metagenomes</taxon>
    </lineage>
</organism>
<dbReference type="PANTHER" id="PTHR43833:SF5">
    <property type="entry name" value="TRK SYSTEM POTASSIUM UPTAKE PROTEIN TRKA"/>
    <property type="match status" value="1"/>
</dbReference>
<name>X1QNM8_9ZZZZ</name>
<dbReference type="InterPro" id="IPR050721">
    <property type="entry name" value="Trk_Ktr_HKT_K-transport"/>
</dbReference>
<dbReference type="Pfam" id="PF02254">
    <property type="entry name" value="TrkA_N"/>
    <property type="match status" value="1"/>
</dbReference>
<dbReference type="InterPro" id="IPR003148">
    <property type="entry name" value="RCK_N"/>
</dbReference>
<protein>
    <recommendedName>
        <fullName evidence="5">RCK N-terminal domain-containing protein</fullName>
    </recommendedName>
</protein>
<keyword evidence="4" id="KW-0406">Ion transport</keyword>
<evidence type="ECO:0000256" key="3">
    <source>
        <dbReference type="ARBA" id="ARBA00022958"/>
    </source>
</evidence>
<dbReference type="PRINTS" id="PR00335">
    <property type="entry name" value="KUPTAKETRKA"/>
</dbReference>
<feature type="domain" description="RCK N-terminal" evidence="5">
    <location>
        <begin position="1"/>
        <end position="86"/>
    </location>
</feature>
<evidence type="ECO:0000259" key="5">
    <source>
        <dbReference type="PROSITE" id="PS51201"/>
    </source>
</evidence>
<dbReference type="PROSITE" id="PS51201">
    <property type="entry name" value="RCK_N"/>
    <property type="match status" value="1"/>
</dbReference>
<dbReference type="InterPro" id="IPR036291">
    <property type="entry name" value="NAD(P)-bd_dom_sf"/>
</dbReference>
<dbReference type="GO" id="GO:0015079">
    <property type="term" value="F:potassium ion transmembrane transporter activity"/>
    <property type="evidence" value="ECO:0007669"/>
    <property type="project" value="InterPro"/>
</dbReference>
<dbReference type="InterPro" id="IPR006036">
    <property type="entry name" value="K_uptake_TrkA"/>
</dbReference>